<dbReference type="PROSITE" id="PS50112">
    <property type="entry name" value="PAS"/>
    <property type="match status" value="2"/>
</dbReference>
<name>A0A1N7PK70_9BACT</name>
<dbReference type="InterPro" id="IPR036097">
    <property type="entry name" value="HisK_dim/P_sf"/>
</dbReference>
<dbReference type="Pfam" id="PF01590">
    <property type="entry name" value="GAF"/>
    <property type="match status" value="1"/>
</dbReference>
<feature type="domain" description="PAS" evidence="9">
    <location>
        <begin position="928"/>
        <end position="994"/>
    </location>
</feature>
<feature type="domain" description="PAC" evidence="10">
    <location>
        <begin position="1003"/>
        <end position="1055"/>
    </location>
</feature>
<dbReference type="EMBL" id="FTOP01000017">
    <property type="protein sequence ID" value="SIT11053.1"/>
    <property type="molecule type" value="Genomic_DNA"/>
</dbReference>
<dbReference type="Proteomes" id="UP000186026">
    <property type="component" value="Unassembled WGS sequence"/>
</dbReference>
<evidence type="ECO:0000256" key="5">
    <source>
        <dbReference type="ARBA" id="ARBA00022777"/>
    </source>
</evidence>
<evidence type="ECO:0000256" key="1">
    <source>
        <dbReference type="ARBA" id="ARBA00000085"/>
    </source>
</evidence>
<dbReference type="InterPro" id="IPR001789">
    <property type="entry name" value="Sig_transdc_resp-reg_receiver"/>
</dbReference>
<dbReference type="SMART" id="SM00388">
    <property type="entry name" value="HisKA"/>
    <property type="match status" value="1"/>
</dbReference>
<dbReference type="InterPro" id="IPR000014">
    <property type="entry name" value="PAS"/>
</dbReference>
<dbReference type="CDD" id="cd17546">
    <property type="entry name" value="REC_hyHK_CKI1_RcsC-like"/>
    <property type="match status" value="1"/>
</dbReference>
<sequence length="1438" mass="165463">MNQFPQIDLISFFDQVNEPILVFSPDKLVYSNQYFKQNFNLSFEGYQDFFSGSAIEAEINKFFLDGDLPKVEFIKSLKDKRGNLRSFEWIFVSMPNAPEDRLLFVKGRLIKDIMELSEKANQSASQNADLELVKSILRYNHDMVVILDEKGEYKFISSSIIEKLGVEPEKVLGKTYKDFVNQGILEIVTGDFEQLLRTAEEVNFDFWIKIPGRKKVYIESYGRNLLKDPQIRGILFSARDITAYKKAEKSLQKRYELERLINRISKKFVNATQEQLDEVFNDSLRILGEFEKADRAYIFLFHEVKGEIEYAYEWVAEGIEPQMEYMKSIQITDDLLTIKSLKEGEIFIIPEVSKMDDKFSYEREIYLQQGIESVILIPIFSENKLIGFFGLDAVGQARAWHEKDEYVLRQLGDVYAGTFINRSIKKRLERNENLLTSTELLAKSGSWRYSNSKNKLFFSKGLNILFGIDERVGSASVIELVKKIDKADRAGFLDNINKAINRRSSVSGEFNLIGAKDTKYISYTIEVRNIPGTSNFEIYGYCTDITDKRDAEKYLKLQSQILAQVNDPVYVTDNQLKVIYMNEAAFKECQLEGETEFDGKITALFDFNYEEQFDLQEVLEDLDGQDEFRKELVLQNIKGKTDPYELSVQVFCNDLKEPIGFSFLIRNLSQLFKQQDLAKKAKMIVENSSAILFTVDPNDHFRLVYITENIKQFGYKADVLLASGVSILDLIHPDDAEQLVHYHYAKKDGKGVPAFSGEYRIRKKGGTYRWVEDKTQEVYDSNGKIILHEGLLQDITERKKNREEIIRSQQRYRVLAANIPLTNVFLIDKNLTYIVAEGTNFGNWGMSSADFEGKSLEEIHKYNLHEIKPAVMRALEKREFVQKTLLYKKRVYEMTVRPIIYDGEVEYALGIVRDINEEFEAKENLRASEEKYRTLVEESTEIIFSLSLDMELTYVSPNVKQFLGYEYKEVTGRKLTEFLHEDDLMVFSDILKSASTDFFEVNQYLEYRLKHKSGEYRVFSSNGRLIKDEMGNIRHYTGIARDITKLKEAQRELFHAKDRAEKASTIKSQFLSIMSHEIRTPMNAVIGMAHLLIEDEPRPDQLENLKTLQFSAENLLGLINDILDYSKIESGKIELERVAFDLSLVFNRIIHSYTYQTREKSLEVSFDVDGTLPKVVMGDPVRLAQVANNLISNAIKFTEKGFVRIHLKNLQESANEVKIRFEFEDSGIGIPEEKLGTIFEAFTQASAETTRKYGGTGLGLAIVKRLVELFGGQIHVARMSHGGTMFSFEIGFEKPDIQLLESKEEEINTEKNLSHAKILVAEDNLVNQIMIKKFLSKWGVKEVVMANDGNEAIEAVLSQSFDLILLDLQMPEKDGFEVGAFIRAHEDDAIRNLPIIALTASSLLEVKDQLDAVGMNDYIPKPFNPDNLYAKIIKYLNV</sequence>
<dbReference type="SUPFAM" id="SSF55785">
    <property type="entry name" value="PYP-like sensor domain (PAS domain)"/>
    <property type="match status" value="5"/>
</dbReference>
<dbReference type="PROSITE" id="PS50109">
    <property type="entry name" value="HIS_KIN"/>
    <property type="match status" value="1"/>
</dbReference>
<dbReference type="Gene3D" id="1.10.287.130">
    <property type="match status" value="1"/>
</dbReference>
<dbReference type="InterPro" id="IPR035965">
    <property type="entry name" value="PAS-like_dom_sf"/>
</dbReference>
<evidence type="ECO:0000256" key="2">
    <source>
        <dbReference type="ARBA" id="ARBA00012438"/>
    </source>
</evidence>
<dbReference type="InterPro" id="IPR005467">
    <property type="entry name" value="His_kinase_dom"/>
</dbReference>
<dbReference type="SMART" id="SM00086">
    <property type="entry name" value="PAC"/>
    <property type="match status" value="3"/>
</dbReference>
<dbReference type="Gene3D" id="3.40.50.2300">
    <property type="match status" value="1"/>
</dbReference>
<keyword evidence="4" id="KW-0808">Transferase</keyword>
<protein>
    <recommendedName>
        <fullName evidence="2">histidine kinase</fullName>
        <ecNumber evidence="2">2.7.13.3</ecNumber>
    </recommendedName>
</protein>
<dbReference type="InterPro" id="IPR029016">
    <property type="entry name" value="GAF-like_dom_sf"/>
</dbReference>
<evidence type="ECO:0000256" key="3">
    <source>
        <dbReference type="ARBA" id="ARBA00022553"/>
    </source>
</evidence>
<dbReference type="CDD" id="cd00082">
    <property type="entry name" value="HisKA"/>
    <property type="match status" value="1"/>
</dbReference>
<dbReference type="PANTHER" id="PTHR45339">
    <property type="entry name" value="HYBRID SIGNAL TRANSDUCTION HISTIDINE KINASE J"/>
    <property type="match status" value="1"/>
</dbReference>
<dbReference type="CDD" id="cd16922">
    <property type="entry name" value="HATPase_EvgS-ArcB-TorS-like"/>
    <property type="match status" value="1"/>
</dbReference>
<organism evidence="11 12">
    <name type="scientific">Belliella pelovolcani</name>
    <dbReference type="NCBI Taxonomy" id="529505"/>
    <lineage>
        <taxon>Bacteria</taxon>
        <taxon>Pseudomonadati</taxon>
        <taxon>Bacteroidota</taxon>
        <taxon>Cytophagia</taxon>
        <taxon>Cytophagales</taxon>
        <taxon>Cyclobacteriaceae</taxon>
        <taxon>Belliella</taxon>
    </lineage>
</organism>
<evidence type="ECO:0000259" key="9">
    <source>
        <dbReference type="PROSITE" id="PS50112"/>
    </source>
</evidence>
<dbReference type="PROSITE" id="PS50110">
    <property type="entry name" value="RESPONSE_REGULATORY"/>
    <property type="match status" value="1"/>
</dbReference>
<keyword evidence="3 6" id="KW-0597">Phosphoprotein</keyword>
<proteinExistence type="predicted"/>
<dbReference type="InterPro" id="IPR003594">
    <property type="entry name" value="HATPase_dom"/>
</dbReference>
<evidence type="ECO:0000256" key="4">
    <source>
        <dbReference type="ARBA" id="ARBA00022679"/>
    </source>
</evidence>
<dbReference type="InterPro" id="IPR004358">
    <property type="entry name" value="Sig_transdc_His_kin-like_C"/>
</dbReference>
<dbReference type="SUPFAM" id="SSF47384">
    <property type="entry name" value="Homodimeric domain of signal transducing histidine kinase"/>
    <property type="match status" value="1"/>
</dbReference>
<dbReference type="InterPro" id="IPR036890">
    <property type="entry name" value="HATPase_C_sf"/>
</dbReference>
<dbReference type="CDD" id="cd00130">
    <property type="entry name" value="PAS"/>
    <property type="match status" value="3"/>
</dbReference>
<dbReference type="InterPro" id="IPR013655">
    <property type="entry name" value="PAS_fold_3"/>
</dbReference>
<dbReference type="SUPFAM" id="SSF52172">
    <property type="entry name" value="CheY-like"/>
    <property type="match status" value="1"/>
</dbReference>
<feature type="modified residue" description="4-aspartylphosphate" evidence="6">
    <location>
        <position position="1367"/>
    </location>
</feature>
<evidence type="ECO:0000313" key="11">
    <source>
        <dbReference type="EMBL" id="SIT11053.1"/>
    </source>
</evidence>
<dbReference type="Pfam" id="PF08447">
    <property type="entry name" value="PAS_3"/>
    <property type="match status" value="2"/>
</dbReference>
<dbReference type="Pfam" id="PF02518">
    <property type="entry name" value="HATPase_c"/>
    <property type="match status" value="1"/>
</dbReference>
<dbReference type="Gene3D" id="3.30.450.40">
    <property type="match status" value="1"/>
</dbReference>
<evidence type="ECO:0000256" key="6">
    <source>
        <dbReference type="PROSITE-ProRule" id="PRU00169"/>
    </source>
</evidence>
<dbReference type="Gene3D" id="3.30.565.10">
    <property type="entry name" value="Histidine kinase-like ATPase, C-terminal domain"/>
    <property type="match status" value="1"/>
</dbReference>
<keyword evidence="5" id="KW-0418">Kinase</keyword>
<dbReference type="Pfam" id="PF00072">
    <property type="entry name" value="Response_reg"/>
    <property type="match status" value="1"/>
</dbReference>
<dbReference type="RefSeq" id="WP_076502714.1">
    <property type="nucleotide sequence ID" value="NZ_FTOP01000017.1"/>
</dbReference>
<dbReference type="PANTHER" id="PTHR45339:SF5">
    <property type="entry name" value="HISTIDINE KINASE"/>
    <property type="match status" value="1"/>
</dbReference>
<dbReference type="Pfam" id="PF13426">
    <property type="entry name" value="PAS_9"/>
    <property type="match status" value="2"/>
</dbReference>
<comment type="catalytic activity">
    <reaction evidence="1">
        <text>ATP + protein L-histidine = ADP + protein N-phospho-L-histidine.</text>
        <dbReference type="EC" id="2.7.13.3"/>
    </reaction>
</comment>
<dbReference type="PROSITE" id="PS50113">
    <property type="entry name" value="PAC"/>
    <property type="match status" value="2"/>
</dbReference>
<gene>
    <name evidence="11" type="ORF">SAMN05421761_11725</name>
</gene>
<dbReference type="FunFam" id="3.30.565.10:FF:000010">
    <property type="entry name" value="Sensor histidine kinase RcsC"/>
    <property type="match status" value="1"/>
</dbReference>
<dbReference type="Gene3D" id="3.30.450.20">
    <property type="entry name" value="PAS domain"/>
    <property type="match status" value="5"/>
</dbReference>
<dbReference type="InterPro" id="IPR003018">
    <property type="entry name" value="GAF"/>
</dbReference>
<dbReference type="OrthoDB" id="9797097at2"/>
<accession>A0A1N7PK70</accession>
<dbReference type="InterPro" id="IPR001610">
    <property type="entry name" value="PAC"/>
</dbReference>
<dbReference type="SMART" id="SM00091">
    <property type="entry name" value="PAS"/>
    <property type="match status" value="4"/>
</dbReference>
<dbReference type="InterPro" id="IPR013656">
    <property type="entry name" value="PAS_4"/>
</dbReference>
<dbReference type="SMART" id="SM00387">
    <property type="entry name" value="HATPase_c"/>
    <property type="match status" value="1"/>
</dbReference>
<dbReference type="NCBIfam" id="TIGR00229">
    <property type="entry name" value="sensory_box"/>
    <property type="match status" value="3"/>
</dbReference>
<dbReference type="SUPFAM" id="SSF55781">
    <property type="entry name" value="GAF domain-like"/>
    <property type="match status" value="1"/>
</dbReference>
<reference evidence="12" key="1">
    <citation type="submission" date="2017-01" db="EMBL/GenBank/DDBJ databases">
        <authorList>
            <person name="Varghese N."/>
            <person name="Submissions S."/>
        </authorList>
    </citation>
    <scope>NUCLEOTIDE SEQUENCE [LARGE SCALE GENOMIC DNA]</scope>
    <source>
        <strain evidence="12">DSM 46698</strain>
    </source>
</reference>
<dbReference type="SUPFAM" id="SSF55874">
    <property type="entry name" value="ATPase domain of HSP90 chaperone/DNA topoisomerase II/histidine kinase"/>
    <property type="match status" value="1"/>
</dbReference>
<dbReference type="InterPro" id="IPR003661">
    <property type="entry name" value="HisK_dim/P_dom"/>
</dbReference>
<dbReference type="InterPro" id="IPR011006">
    <property type="entry name" value="CheY-like_superfamily"/>
</dbReference>
<dbReference type="SMART" id="SM00448">
    <property type="entry name" value="REC"/>
    <property type="match status" value="1"/>
</dbReference>
<dbReference type="STRING" id="529505.SAMN05421761_11725"/>
<dbReference type="PRINTS" id="PR00344">
    <property type="entry name" value="BCTRLSENSOR"/>
</dbReference>
<evidence type="ECO:0000259" key="7">
    <source>
        <dbReference type="PROSITE" id="PS50109"/>
    </source>
</evidence>
<dbReference type="Pfam" id="PF08448">
    <property type="entry name" value="PAS_4"/>
    <property type="match status" value="1"/>
</dbReference>
<feature type="domain" description="Histidine kinase" evidence="7">
    <location>
        <begin position="1073"/>
        <end position="1294"/>
    </location>
</feature>
<dbReference type="Pfam" id="PF00512">
    <property type="entry name" value="HisKA"/>
    <property type="match status" value="1"/>
</dbReference>
<dbReference type="GO" id="GO:0000155">
    <property type="term" value="F:phosphorelay sensor kinase activity"/>
    <property type="evidence" value="ECO:0007669"/>
    <property type="project" value="InterPro"/>
</dbReference>
<feature type="domain" description="PAS" evidence="9">
    <location>
        <begin position="129"/>
        <end position="199"/>
    </location>
</feature>
<feature type="domain" description="PAC" evidence="10">
    <location>
        <begin position="755"/>
        <end position="807"/>
    </location>
</feature>
<dbReference type="EC" id="2.7.13.3" evidence="2"/>
<evidence type="ECO:0000259" key="10">
    <source>
        <dbReference type="PROSITE" id="PS50113"/>
    </source>
</evidence>
<keyword evidence="12" id="KW-1185">Reference proteome</keyword>
<dbReference type="InterPro" id="IPR000700">
    <property type="entry name" value="PAS-assoc_C"/>
</dbReference>
<evidence type="ECO:0000259" key="8">
    <source>
        <dbReference type="PROSITE" id="PS50110"/>
    </source>
</evidence>
<dbReference type="SMART" id="SM00065">
    <property type="entry name" value="GAF"/>
    <property type="match status" value="1"/>
</dbReference>
<feature type="domain" description="Response regulatory" evidence="8">
    <location>
        <begin position="1317"/>
        <end position="1436"/>
    </location>
</feature>
<evidence type="ECO:0000313" key="12">
    <source>
        <dbReference type="Proteomes" id="UP000186026"/>
    </source>
</evidence>